<dbReference type="AlphaFoldDB" id="A0A3N4ICL0"/>
<dbReference type="PANTHER" id="PTHR46904">
    <property type="entry name" value="CENTROMERE PROTEIN T"/>
    <property type="match status" value="1"/>
</dbReference>
<dbReference type="OrthoDB" id="10071681at2759"/>
<evidence type="ECO:0000313" key="9">
    <source>
        <dbReference type="Proteomes" id="UP000275078"/>
    </source>
</evidence>
<dbReference type="PANTHER" id="PTHR46904:SF1">
    <property type="entry name" value="CENTROMERE PROTEIN T"/>
    <property type="match status" value="1"/>
</dbReference>
<evidence type="ECO:0000256" key="4">
    <source>
        <dbReference type="ARBA" id="ARBA00022454"/>
    </source>
</evidence>
<evidence type="ECO:0000256" key="5">
    <source>
        <dbReference type="ARBA" id="ARBA00023242"/>
    </source>
</evidence>
<feature type="compositionally biased region" description="Basic residues" evidence="6">
    <location>
        <begin position="1"/>
        <end position="16"/>
    </location>
</feature>
<feature type="region of interest" description="Disordered" evidence="6">
    <location>
        <begin position="57"/>
        <end position="112"/>
    </location>
</feature>
<dbReference type="GO" id="GO:0000776">
    <property type="term" value="C:kinetochore"/>
    <property type="evidence" value="ECO:0007669"/>
    <property type="project" value="InterPro"/>
</dbReference>
<comment type="similarity">
    <text evidence="3">Belongs to the CENP-T/CNN1 family.</text>
</comment>
<organism evidence="8 9">
    <name type="scientific">Ascobolus immersus RN42</name>
    <dbReference type="NCBI Taxonomy" id="1160509"/>
    <lineage>
        <taxon>Eukaryota</taxon>
        <taxon>Fungi</taxon>
        <taxon>Dikarya</taxon>
        <taxon>Ascomycota</taxon>
        <taxon>Pezizomycotina</taxon>
        <taxon>Pezizomycetes</taxon>
        <taxon>Pezizales</taxon>
        <taxon>Ascobolaceae</taxon>
        <taxon>Ascobolus</taxon>
    </lineage>
</organism>
<dbReference type="STRING" id="1160509.A0A3N4ICL0"/>
<evidence type="ECO:0000256" key="3">
    <source>
        <dbReference type="ARBA" id="ARBA00010137"/>
    </source>
</evidence>
<evidence type="ECO:0000256" key="6">
    <source>
        <dbReference type="SAM" id="MobiDB-lite"/>
    </source>
</evidence>
<sequence>MSRSRARSLSRGRRRTIGLPKFAEEPESPFSALYALSQVANENWKGTPLRVPADALQLTGTPFPTTTPKNAQPTPNPNTSIAGLSDTSSSFNSPPEFHIPSPDLETSPVPEPRSFIEDENDASGISFIAPSVHNRSRGRLSHRLSSVLHSSSRAGTPQGPFLSDDIQELIRTPERGRRALTMARRSLDFQFDAAALAADMTVGDETMASTDYGDNTMETVGDSFLGGGSPTERLPRMDLDESRVIDEDGVSFDRDQGERSGEFELDVKGMEGGDQSVVDGDQSMMGGDQSMVDFGGMEEMDTGNESGMLDLGQFGQDQEHHVDLLEGLNGEPDLVRSPLKRAALAEVKHTKRKTGLGTGLKKKYPIPEQAVKKLMINTGKVKQPQRDVLDAVMDASEKYFKMVANDLKDFASHAGRKTLNKNDVLLLMNRQRRTVKKKPLAIAARQYLPRELLQEFEG</sequence>
<proteinExistence type="inferred from homology"/>
<dbReference type="GO" id="GO:0046982">
    <property type="term" value="F:protein heterodimerization activity"/>
    <property type="evidence" value="ECO:0007669"/>
    <property type="project" value="InterPro"/>
</dbReference>
<dbReference type="GO" id="GO:0000278">
    <property type="term" value="P:mitotic cell cycle"/>
    <property type="evidence" value="ECO:0007669"/>
    <property type="project" value="TreeGrafter"/>
</dbReference>
<evidence type="ECO:0000313" key="8">
    <source>
        <dbReference type="EMBL" id="RPA82398.1"/>
    </source>
</evidence>
<dbReference type="EMBL" id="ML119672">
    <property type="protein sequence ID" value="RPA82398.1"/>
    <property type="molecule type" value="Genomic_DNA"/>
</dbReference>
<name>A0A3N4ICL0_ASCIM</name>
<feature type="compositionally biased region" description="Polar residues" evidence="6">
    <location>
        <begin position="58"/>
        <end position="93"/>
    </location>
</feature>
<dbReference type="GO" id="GO:0005634">
    <property type="term" value="C:nucleus"/>
    <property type="evidence" value="ECO:0007669"/>
    <property type="project" value="UniProtKB-SubCell"/>
</dbReference>
<reference evidence="8 9" key="1">
    <citation type="journal article" date="2018" name="Nat. Ecol. Evol.">
        <title>Pezizomycetes genomes reveal the molecular basis of ectomycorrhizal truffle lifestyle.</title>
        <authorList>
            <person name="Murat C."/>
            <person name="Payen T."/>
            <person name="Noel B."/>
            <person name="Kuo A."/>
            <person name="Morin E."/>
            <person name="Chen J."/>
            <person name="Kohler A."/>
            <person name="Krizsan K."/>
            <person name="Balestrini R."/>
            <person name="Da Silva C."/>
            <person name="Montanini B."/>
            <person name="Hainaut M."/>
            <person name="Levati E."/>
            <person name="Barry K.W."/>
            <person name="Belfiori B."/>
            <person name="Cichocki N."/>
            <person name="Clum A."/>
            <person name="Dockter R.B."/>
            <person name="Fauchery L."/>
            <person name="Guy J."/>
            <person name="Iotti M."/>
            <person name="Le Tacon F."/>
            <person name="Lindquist E.A."/>
            <person name="Lipzen A."/>
            <person name="Malagnac F."/>
            <person name="Mello A."/>
            <person name="Molinier V."/>
            <person name="Miyauchi S."/>
            <person name="Poulain J."/>
            <person name="Riccioni C."/>
            <person name="Rubini A."/>
            <person name="Sitrit Y."/>
            <person name="Splivallo R."/>
            <person name="Traeger S."/>
            <person name="Wang M."/>
            <person name="Zifcakova L."/>
            <person name="Wipf D."/>
            <person name="Zambonelli A."/>
            <person name="Paolocci F."/>
            <person name="Nowrousian M."/>
            <person name="Ottonello S."/>
            <person name="Baldrian P."/>
            <person name="Spatafora J.W."/>
            <person name="Henrissat B."/>
            <person name="Nagy L.G."/>
            <person name="Aury J.M."/>
            <person name="Wincker P."/>
            <person name="Grigoriev I.V."/>
            <person name="Bonfante P."/>
            <person name="Martin F.M."/>
        </authorList>
    </citation>
    <scope>NUCLEOTIDE SEQUENCE [LARGE SCALE GENOMIC DNA]</scope>
    <source>
        <strain evidence="8 9">RN42</strain>
    </source>
</reference>
<dbReference type="Gene3D" id="1.10.20.10">
    <property type="entry name" value="Histone, subunit A"/>
    <property type="match status" value="1"/>
</dbReference>
<evidence type="ECO:0000256" key="1">
    <source>
        <dbReference type="ARBA" id="ARBA00004123"/>
    </source>
</evidence>
<dbReference type="Proteomes" id="UP000275078">
    <property type="component" value="Unassembled WGS sequence"/>
</dbReference>
<gene>
    <name evidence="8" type="ORF">BJ508DRAFT_361328</name>
</gene>
<dbReference type="GO" id="GO:0051382">
    <property type="term" value="P:kinetochore assembly"/>
    <property type="evidence" value="ECO:0007669"/>
    <property type="project" value="InterPro"/>
</dbReference>
<keyword evidence="4" id="KW-0158">Chromosome</keyword>
<dbReference type="CDD" id="cd22920">
    <property type="entry name" value="HFD_CENP-T"/>
    <property type="match status" value="1"/>
</dbReference>
<dbReference type="InterPro" id="IPR009072">
    <property type="entry name" value="Histone-fold"/>
</dbReference>
<evidence type="ECO:0000259" key="7">
    <source>
        <dbReference type="Pfam" id="PF15511"/>
    </source>
</evidence>
<keyword evidence="5" id="KW-0539">Nucleus</keyword>
<dbReference type="GO" id="GO:0003677">
    <property type="term" value="F:DNA binding"/>
    <property type="evidence" value="ECO:0007669"/>
    <property type="project" value="InterPro"/>
</dbReference>
<protein>
    <recommendedName>
        <fullName evidence="7">CENP-T/Histone H4 histone fold domain-containing protein</fullName>
    </recommendedName>
</protein>
<accession>A0A3N4ICL0</accession>
<feature type="region of interest" description="Disordered" evidence="6">
    <location>
        <begin position="1"/>
        <end position="22"/>
    </location>
</feature>
<dbReference type="Pfam" id="PF15511">
    <property type="entry name" value="CENP-T_C"/>
    <property type="match status" value="1"/>
</dbReference>
<evidence type="ECO:0000256" key="2">
    <source>
        <dbReference type="ARBA" id="ARBA00004286"/>
    </source>
</evidence>
<dbReference type="GO" id="GO:0007059">
    <property type="term" value="P:chromosome segregation"/>
    <property type="evidence" value="ECO:0007669"/>
    <property type="project" value="TreeGrafter"/>
</dbReference>
<keyword evidence="9" id="KW-1185">Reference proteome</keyword>
<dbReference type="InterPro" id="IPR035425">
    <property type="entry name" value="CENP-T/H4_C"/>
</dbReference>
<comment type="subcellular location">
    <subcellularLocation>
        <location evidence="2">Chromosome</location>
    </subcellularLocation>
    <subcellularLocation>
        <location evidence="1">Nucleus</location>
    </subcellularLocation>
</comment>
<dbReference type="InterPro" id="IPR028255">
    <property type="entry name" value="CENP-T"/>
</dbReference>
<feature type="domain" description="CENP-T/Histone H4 histone fold" evidence="7">
    <location>
        <begin position="364"/>
        <end position="456"/>
    </location>
</feature>
<dbReference type="SUPFAM" id="SSF47113">
    <property type="entry name" value="Histone-fold"/>
    <property type="match status" value="1"/>
</dbReference>